<name>A0AAW2KKP5_SESRA</name>
<protein>
    <submittedName>
        <fullName evidence="2">Uncharacterized protein</fullName>
    </submittedName>
</protein>
<proteinExistence type="predicted"/>
<reference evidence="2" key="1">
    <citation type="submission" date="2020-06" db="EMBL/GenBank/DDBJ databases">
        <authorList>
            <person name="Li T."/>
            <person name="Hu X."/>
            <person name="Zhang T."/>
            <person name="Song X."/>
            <person name="Zhang H."/>
            <person name="Dai N."/>
            <person name="Sheng W."/>
            <person name="Hou X."/>
            <person name="Wei L."/>
        </authorList>
    </citation>
    <scope>NUCLEOTIDE SEQUENCE</scope>
    <source>
        <strain evidence="2">G02</strain>
        <tissue evidence="2">Leaf</tissue>
    </source>
</reference>
<dbReference type="EMBL" id="JACGWJ010000028">
    <property type="protein sequence ID" value="KAL0306475.1"/>
    <property type="molecule type" value="Genomic_DNA"/>
</dbReference>
<feature type="coiled-coil region" evidence="1">
    <location>
        <begin position="77"/>
        <end position="104"/>
    </location>
</feature>
<dbReference type="AlphaFoldDB" id="A0AAW2KKP5"/>
<accession>A0AAW2KKP5</accession>
<comment type="caution">
    <text evidence="2">The sequence shown here is derived from an EMBL/GenBank/DDBJ whole genome shotgun (WGS) entry which is preliminary data.</text>
</comment>
<sequence length="145" mass="16147">MGITEELRWTAAKLLNVGRIAVDSAVNESLKGLAPLPDSASVFKRWGIVSAGGMQVYAIVKGKLKGRPHSDPSSGDKKQSFLLVEEMQAKLEKMQEDMNKTQQGSRISALRREEQEHLKQFIDEPVKSSTPEVTGPRKIFIRSRL</sequence>
<organism evidence="2">
    <name type="scientific">Sesamum radiatum</name>
    <name type="common">Black benniseed</name>
    <dbReference type="NCBI Taxonomy" id="300843"/>
    <lineage>
        <taxon>Eukaryota</taxon>
        <taxon>Viridiplantae</taxon>
        <taxon>Streptophyta</taxon>
        <taxon>Embryophyta</taxon>
        <taxon>Tracheophyta</taxon>
        <taxon>Spermatophyta</taxon>
        <taxon>Magnoliopsida</taxon>
        <taxon>eudicotyledons</taxon>
        <taxon>Gunneridae</taxon>
        <taxon>Pentapetalae</taxon>
        <taxon>asterids</taxon>
        <taxon>lamiids</taxon>
        <taxon>Lamiales</taxon>
        <taxon>Pedaliaceae</taxon>
        <taxon>Sesamum</taxon>
    </lineage>
</organism>
<evidence type="ECO:0000256" key="1">
    <source>
        <dbReference type="SAM" id="Coils"/>
    </source>
</evidence>
<keyword evidence="1" id="KW-0175">Coiled coil</keyword>
<reference evidence="2" key="2">
    <citation type="journal article" date="2024" name="Plant">
        <title>Genomic evolution and insights into agronomic trait innovations of Sesamum species.</title>
        <authorList>
            <person name="Miao H."/>
            <person name="Wang L."/>
            <person name="Qu L."/>
            <person name="Liu H."/>
            <person name="Sun Y."/>
            <person name="Le M."/>
            <person name="Wang Q."/>
            <person name="Wei S."/>
            <person name="Zheng Y."/>
            <person name="Lin W."/>
            <person name="Duan Y."/>
            <person name="Cao H."/>
            <person name="Xiong S."/>
            <person name="Wang X."/>
            <person name="Wei L."/>
            <person name="Li C."/>
            <person name="Ma Q."/>
            <person name="Ju M."/>
            <person name="Zhao R."/>
            <person name="Li G."/>
            <person name="Mu C."/>
            <person name="Tian Q."/>
            <person name="Mei H."/>
            <person name="Zhang T."/>
            <person name="Gao T."/>
            <person name="Zhang H."/>
        </authorList>
    </citation>
    <scope>NUCLEOTIDE SEQUENCE</scope>
    <source>
        <strain evidence="2">G02</strain>
    </source>
</reference>
<evidence type="ECO:0000313" key="2">
    <source>
        <dbReference type="EMBL" id="KAL0306475.1"/>
    </source>
</evidence>
<gene>
    <name evidence="2" type="ORF">Sradi_6064800</name>
</gene>